<proteinExistence type="predicted"/>
<dbReference type="Proteomes" id="UP000251558">
    <property type="component" value="Unassembled WGS sequence"/>
</dbReference>
<sequence length="322" mass="35273">MPDVIDFNDAMKRTEGEDRALLIGNGFSAQYFSYRNLLDKSGLAAGTPVRDLFDALGTVDFEAVVRALEGAVLVERAYGNAAHAADIQADAQKVREALVEAVNATHPNHREDLGSKYTSSADFLSCFSTVFSLNYDLLLYWVNLEKRLLRDGFGLGRSAGSFHGPFSEDAYCHLYNLHGGLHLFESGGGEIMKAVDTGSGVIATITDEIAKRGRFPVYVAEGTSNQKMRKINSVAYLRHCLDMLRGNSAVMFVYGHSADENDAHIYRAIFASEAKHIYFGVYNPDGDKLRALDGLLAKYQKTAGSTIGYTFFDSASAKVWAT</sequence>
<dbReference type="InterPro" id="IPR032581">
    <property type="entry name" value="DUF4917"/>
</dbReference>
<dbReference type="AlphaFoldDB" id="A0A330HL83"/>
<evidence type="ECO:0000313" key="2">
    <source>
        <dbReference type="Proteomes" id="UP000251558"/>
    </source>
</evidence>
<dbReference type="RefSeq" id="WP_112098749.1">
    <property type="nucleotide sequence ID" value="NZ_QMBP01000008.1"/>
</dbReference>
<reference evidence="2" key="1">
    <citation type="submission" date="2018-06" db="EMBL/GenBank/DDBJ databases">
        <authorList>
            <person name="Helene L.C."/>
            <person name="Dall'Agnol R."/>
            <person name="Delamuta J.R."/>
            <person name="Hungria M."/>
        </authorList>
    </citation>
    <scope>NUCLEOTIDE SEQUENCE [LARGE SCALE GENOMIC DNA]</scope>
    <source>
        <strain evidence="2">AC99b</strain>
    </source>
</reference>
<comment type="caution">
    <text evidence="1">The sequence shown here is derived from an EMBL/GenBank/DDBJ whole genome shotgun (WGS) entry which is preliminary data.</text>
</comment>
<dbReference type="OrthoDB" id="828244at2"/>
<evidence type="ECO:0008006" key="3">
    <source>
        <dbReference type="Google" id="ProtNLM"/>
    </source>
</evidence>
<dbReference type="EMBL" id="QMBP01000008">
    <property type="protein sequence ID" value="RAZ89431.1"/>
    <property type="molecule type" value="Genomic_DNA"/>
</dbReference>
<reference evidence="1 2" key="2">
    <citation type="submission" date="2018-07" db="EMBL/GenBank/DDBJ databases">
        <title>Diversity of Mesorhizobium strains in Brazil.</title>
        <authorList>
            <person name="Helene L.C.F."/>
            <person name="Dall'Agnol R."/>
            <person name="Delamuta J.R.M."/>
            <person name="Hungria M."/>
        </authorList>
    </citation>
    <scope>NUCLEOTIDE SEQUENCE [LARGE SCALE GENOMIC DNA]</scope>
    <source>
        <strain evidence="1 2">AC99b</strain>
    </source>
</reference>
<organism evidence="1 2">
    <name type="scientific">Mesorhizobium hawassense</name>
    <dbReference type="NCBI Taxonomy" id="1209954"/>
    <lineage>
        <taxon>Bacteria</taxon>
        <taxon>Pseudomonadati</taxon>
        <taxon>Pseudomonadota</taxon>
        <taxon>Alphaproteobacteria</taxon>
        <taxon>Hyphomicrobiales</taxon>
        <taxon>Phyllobacteriaceae</taxon>
        <taxon>Mesorhizobium</taxon>
    </lineage>
</organism>
<gene>
    <name evidence="1" type="ORF">DPM33_17790</name>
</gene>
<dbReference type="Pfam" id="PF16263">
    <property type="entry name" value="DUF4917"/>
    <property type="match status" value="1"/>
</dbReference>
<protein>
    <recommendedName>
        <fullName evidence="3">DUF4917 domain-containing protein</fullName>
    </recommendedName>
</protein>
<evidence type="ECO:0000313" key="1">
    <source>
        <dbReference type="EMBL" id="RAZ89431.1"/>
    </source>
</evidence>
<keyword evidence="2" id="KW-1185">Reference proteome</keyword>
<name>A0A330HL83_9HYPH</name>
<accession>A0A330HL83</accession>